<dbReference type="EMBL" id="MLJW01004912">
    <property type="protein sequence ID" value="OIQ69114.1"/>
    <property type="molecule type" value="Genomic_DNA"/>
</dbReference>
<organism evidence="2">
    <name type="scientific">mine drainage metagenome</name>
    <dbReference type="NCBI Taxonomy" id="410659"/>
    <lineage>
        <taxon>unclassified sequences</taxon>
        <taxon>metagenomes</taxon>
        <taxon>ecological metagenomes</taxon>
    </lineage>
</organism>
<gene>
    <name evidence="2" type="ORF">GALL_492880</name>
</gene>
<evidence type="ECO:0000259" key="1">
    <source>
        <dbReference type="Pfam" id="PF12146"/>
    </source>
</evidence>
<dbReference type="SUPFAM" id="SSF53474">
    <property type="entry name" value="alpha/beta-Hydrolases"/>
    <property type="match status" value="1"/>
</dbReference>
<protein>
    <submittedName>
        <fullName evidence="2">Alpha/beta hydrolase family protein</fullName>
    </submittedName>
</protein>
<feature type="domain" description="Serine aminopeptidase S33" evidence="1">
    <location>
        <begin position="46"/>
        <end position="164"/>
    </location>
</feature>
<name>A0A1J5PD10_9ZZZZ</name>
<sequence length="275" mass="29800">MTPLRFHNGERELFGLYLEPRPGTARGHAVLLCNPFGQEAIRAHRLYRVLGDRLTAAGFHVLRFDYYGSGDSAGDDAEFDLDGAIADTAAAGALLLQRSQAQRLSCAGLRLGGNIAALASNRWPDPVEHLVLFEPVAEGAAHLIALKRSNASTLAEMFAARWRLDAALRQFNLPDPDGEALGFALTPSCKAQITDRVTLSRPWPGHARNTLLLTPQVETFAAWTAKRDVVASPSLQVTASDSDIDWATNSALNTAIVPRAWVDRLLGTLTETLHA</sequence>
<evidence type="ECO:0000313" key="2">
    <source>
        <dbReference type="EMBL" id="OIQ69114.1"/>
    </source>
</evidence>
<dbReference type="Gene3D" id="3.40.50.1820">
    <property type="entry name" value="alpha/beta hydrolase"/>
    <property type="match status" value="1"/>
</dbReference>
<dbReference type="InterPro" id="IPR029058">
    <property type="entry name" value="AB_hydrolase_fold"/>
</dbReference>
<comment type="caution">
    <text evidence="2">The sequence shown here is derived from an EMBL/GenBank/DDBJ whole genome shotgun (WGS) entry which is preliminary data.</text>
</comment>
<dbReference type="GO" id="GO:0016787">
    <property type="term" value="F:hydrolase activity"/>
    <property type="evidence" value="ECO:0007669"/>
    <property type="project" value="UniProtKB-KW"/>
</dbReference>
<proteinExistence type="predicted"/>
<accession>A0A1J5PD10</accession>
<dbReference type="Pfam" id="PF12146">
    <property type="entry name" value="Hydrolase_4"/>
    <property type="match status" value="1"/>
</dbReference>
<reference evidence="2" key="1">
    <citation type="submission" date="2016-10" db="EMBL/GenBank/DDBJ databases">
        <title>Sequence of Gallionella enrichment culture.</title>
        <authorList>
            <person name="Poehlein A."/>
            <person name="Muehling M."/>
            <person name="Daniel R."/>
        </authorList>
    </citation>
    <scope>NUCLEOTIDE SEQUENCE</scope>
</reference>
<keyword evidence="2" id="KW-0378">Hydrolase</keyword>
<dbReference type="AlphaFoldDB" id="A0A1J5PD10"/>
<dbReference type="InterPro" id="IPR022742">
    <property type="entry name" value="Hydrolase_4"/>
</dbReference>